<dbReference type="Gene3D" id="3.30.1460.30">
    <property type="entry name" value="YgaC/TfoX-N like chaperone"/>
    <property type="match status" value="1"/>
</dbReference>
<comment type="caution">
    <text evidence="3">The sequence shown here is derived from an EMBL/GenBank/DDBJ whole genome shotgun (WGS) entry which is preliminary data.</text>
</comment>
<evidence type="ECO:0000313" key="4">
    <source>
        <dbReference type="Proteomes" id="UP000673447"/>
    </source>
</evidence>
<feature type="compositionally biased region" description="Basic residues" evidence="1">
    <location>
        <begin position="104"/>
        <end position="125"/>
    </location>
</feature>
<gene>
    <name evidence="3" type="ORF">J5837_15880</name>
</gene>
<protein>
    <submittedName>
        <fullName evidence="3">TfoX/Sxy family protein</fullName>
    </submittedName>
</protein>
<sequence length="125" mass="13770">MATDSDYIDYIHEQAGFGARLTHKKMFGEYSLYLDGKVVAFACDNSLLLKPTEAGRALLPRVTPGKPYPDAKDYYVLDEFLDDAELLQRVLQATADVLSLPKPKPAKKTGVKAAKKSAPKKAPKK</sequence>
<dbReference type="AlphaFoldDB" id="A0A940XAN2"/>
<proteinExistence type="predicted"/>
<reference evidence="3" key="1">
    <citation type="journal article" date="2016" name="Int. J. Syst. Evol. Microbiol.">
        <title>Pseudoxanthomonas helianthi sp. nov., isolated from roots of Jerusalem artichoke (Helianthus tuberosus).</title>
        <authorList>
            <person name="Kittiwongwattana C."/>
            <person name="Thawai C."/>
        </authorList>
    </citation>
    <scope>NUCLEOTIDE SEQUENCE</scope>
    <source>
        <strain evidence="3">110414</strain>
    </source>
</reference>
<dbReference type="Proteomes" id="UP000673447">
    <property type="component" value="Unassembled WGS sequence"/>
</dbReference>
<name>A0A940XAN2_9GAMM</name>
<dbReference type="EMBL" id="JAGKTC010000004">
    <property type="protein sequence ID" value="MBP3985885.1"/>
    <property type="molecule type" value="Genomic_DNA"/>
</dbReference>
<dbReference type="RefSeq" id="WP_210537766.1">
    <property type="nucleotide sequence ID" value="NZ_JAGKTC010000004.1"/>
</dbReference>
<feature type="region of interest" description="Disordered" evidence="1">
    <location>
        <begin position="101"/>
        <end position="125"/>
    </location>
</feature>
<dbReference type="SUPFAM" id="SSF159894">
    <property type="entry name" value="YgaC/TfoX-N like"/>
    <property type="match status" value="1"/>
</dbReference>
<organism evidence="3 4">
    <name type="scientific">Pseudoxanthomonas helianthi</name>
    <dbReference type="NCBI Taxonomy" id="1453541"/>
    <lineage>
        <taxon>Bacteria</taxon>
        <taxon>Pseudomonadati</taxon>
        <taxon>Pseudomonadota</taxon>
        <taxon>Gammaproteobacteria</taxon>
        <taxon>Lysobacterales</taxon>
        <taxon>Lysobacteraceae</taxon>
        <taxon>Pseudoxanthomonas</taxon>
    </lineage>
</organism>
<feature type="domain" description="TfoX N-terminal" evidence="2">
    <location>
        <begin position="20"/>
        <end position="95"/>
    </location>
</feature>
<dbReference type="Pfam" id="PF04993">
    <property type="entry name" value="TfoX_N"/>
    <property type="match status" value="1"/>
</dbReference>
<evidence type="ECO:0000259" key="2">
    <source>
        <dbReference type="Pfam" id="PF04993"/>
    </source>
</evidence>
<keyword evidence="4" id="KW-1185">Reference proteome</keyword>
<evidence type="ECO:0000256" key="1">
    <source>
        <dbReference type="SAM" id="MobiDB-lite"/>
    </source>
</evidence>
<reference evidence="3" key="2">
    <citation type="submission" date="2021-03" db="EMBL/GenBank/DDBJ databases">
        <authorList>
            <person name="Cao W."/>
        </authorList>
    </citation>
    <scope>NUCLEOTIDE SEQUENCE</scope>
    <source>
        <strain evidence="3">110414</strain>
    </source>
</reference>
<dbReference type="InterPro" id="IPR007076">
    <property type="entry name" value="TfoX_N"/>
</dbReference>
<accession>A0A940XAN2</accession>
<evidence type="ECO:0000313" key="3">
    <source>
        <dbReference type="EMBL" id="MBP3985885.1"/>
    </source>
</evidence>